<dbReference type="Pfam" id="PF00595">
    <property type="entry name" value="PDZ"/>
    <property type="match status" value="1"/>
</dbReference>
<dbReference type="InterPro" id="IPR036034">
    <property type="entry name" value="PDZ_sf"/>
</dbReference>
<dbReference type="PROSITE" id="PS51290">
    <property type="entry name" value="CRIC"/>
    <property type="match status" value="1"/>
</dbReference>
<dbReference type="FunFam" id="2.30.42.10:FF:000060">
    <property type="entry name" value="Connector enhancer of kinase suppressor of Ras 2"/>
    <property type="match status" value="1"/>
</dbReference>
<dbReference type="CDD" id="cd06748">
    <property type="entry name" value="PDZ_CNK1_2_3-like"/>
    <property type="match status" value="1"/>
</dbReference>
<feature type="domain" description="PDZ" evidence="1">
    <location>
        <begin position="152"/>
        <end position="219"/>
    </location>
</feature>
<evidence type="ECO:0000259" key="2">
    <source>
        <dbReference type="PROSITE" id="PS51290"/>
    </source>
</evidence>
<feature type="domain" description="CRIC" evidence="2">
    <location>
        <begin position="53"/>
        <end position="146"/>
    </location>
</feature>
<dbReference type="PROSITE" id="PS50106">
    <property type="entry name" value="PDZ"/>
    <property type="match status" value="1"/>
</dbReference>
<dbReference type="Pfam" id="PF10534">
    <property type="entry name" value="CRIC_ras_sig"/>
    <property type="match status" value="1"/>
</dbReference>
<dbReference type="InterPro" id="IPR051566">
    <property type="entry name" value="CNKSR"/>
</dbReference>
<proteinExistence type="predicted"/>
<dbReference type="Gene3D" id="2.30.42.10">
    <property type="match status" value="1"/>
</dbReference>
<comment type="caution">
    <text evidence="3">The sequence shown here is derived from an EMBL/GenBank/DDBJ whole genome shotgun (WGS) entry which is preliminary data.</text>
</comment>
<dbReference type="PANTHER" id="PTHR12844">
    <property type="entry name" value="CONNECTOR ENCHANCER OF KINASE SUPPRESSOR OF RAS"/>
    <property type="match status" value="1"/>
</dbReference>
<dbReference type="AlphaFoldDB" id="A0A9Q0I5T2"/>
<accession>A0A9Q0I5T2</accession>
<evidence type="ECO:0000259" key="1">
    <source>
        <dbReference type="PROSITE" id="PS50106"/>
    </source>
</evidence>
<dbReference type="InterPro" id="IPR013761">
    <property type="entry name" value="SAM/pointed_sf"/>
</dbReference>
<evidence type="ECO:0000313" key="3">
    <source>
        <dbReference type="EMBL" id="KAJ3587937.1"/>
    </source>
</evidence>
<reference evidence="3" key="1">
    <citation type="submission" date="2022-07" db="EMBL/GenBank/DDBJ databases">
        <title>Chromosome-level genome of Muraenolepis orangiensis.</title>
        <authorList>
            <person name="Kim J."/>
        </authorList>
    </citation>
    <scope>NUCLEOTIDE SEQUENCE</scope>
    <source>
        <strain evidence="3">KU_S4_2022</strain>
        <tissue evidence="3">Muscle</tissue>
    </source>
</reference>
<protein>
    <recommendedName>
        <fullName evidence="5">Connector enhancer of kinase suppressor of ras 2</fullName>
    </recommendedName>
</protein>
<dbReference type="Gene3D" id="1.10.150.50">
    <property type="entry name" value="Transcription Factor, Ets-1"/>
    <property type="match status" value="1"/>
</dbReference>
<evidence type="ECO:0000313" key="4">
    <source>
        <dbReference type="Proteomes" id="UP001148018"/>
    </source>
</evidence>
<gene>
    <name evidence="3" type="ORF">NHX12_011532</name>
</gene>
<dbReference type="OrthoDB" id="74412at2759"/>
<dbReference type="PANTHER" id="PTHR12844:SF12">
    <property type="entry name" value="CONNECTOR ENHANCER OF KINASE SUPPRESSOR OF RAS 2"/>
    <property type="match status" value="1"/>
</dbReference>
<dbReference type="Proteomes" id="UP001148018">
    <property type="component" value="Unassembled WGS sequence"/>
</dbReference>
<evidence type="ECO:0008006" key="5">
    <source>
        <dbReference type="Google" id="ProtNLM"/>
    </source>
</evidence>
<sequence length="219" mass="23978">MSYQTTVYKDPVVCEGSVQELEELGVTRIGHQELILEAVDLLCALNYGLETENLRTLSHKLNASAKNLQNFILGRRRGGHYDGRASRRLPNDFLTSVVDLIGAAKNLLAWLDRSPFAKNKILHVCKTLAGICDHIISLSSDSLVSQSAHLEVVHLTSIMPSEGLGMYIKSTYDGLHVITGTTENSPADLCKKIHAGDEVIQVNHQTVVSHHPARCSLTG</sequence>
<name>A0A9Q0I5T2_9TELE</name>
<dbReference type="InterPro" id="IPR001478">
    <property type="entry name" value="PDZ"/>
</dbReference>
<dbReference type="SUPFAM" id="SSF47769">
    <property type="entry name" value="SAM/Pointed domain"/>
    <property type="match status" value="1"/>
</dbReference>
<keyword evidence="4" id="KW-1185">Reference proteome</keyword>
<dbReference type="EMBL" id="JANIIK010000116">
    <property type="protein sequence ID" value="KAJ3587937.1"/>
    <property type="molecule type" value="Genomic_DNA"/>
</dbReference>
<dbReference type="SUPFAM" id="SSF50156">
    <property type="entry name" value="PDZ domain-like"/>
    <property type="match status" value="1"/>
</dbReference>
<dbReference type="InterPro" id="IPR017874">
    <property type="entry name" value="CRIC_domain"/>
</dbReference>
<organism evidence="3 4">
    <name type="scientific">Muraenolepis orangiensis</name>
    <name type="common">Patagonian moray cod</name>
    <dbReference type="NCBI Taxonomy" id="630683"/>
    <lineage>
        <taxon>Eukaryota</taxon>
        <taxon>Metazoa</taxon>
        <taxon>Chordata</taxon>
        <taxon>Craniata</taxon>
        <taxon>Vertebrata</taxon>
        <taxon>Euteleostomi</taxon>
        <taxon>Actinopterygii</taxon>
        <taxon>Neopterygii</taxon>
        <taxon>Teleostei</taxon>
        <taxon>Neoteleostei</taxon>
        <taxon>Acanthomorphata</taxon>
        <taxon>Zeiogadaria</taxon>
        <taxon>Gadariae</taxon>
        <taxon>Gadiformes</taxon>
        <taxon>Muraenolepidoidei</taxon>
        <taxon>Muraenolepididae</taxon>
        <taxon>Muraenolepis</taxon>
    </lineage>
</organism>